<dbReference type="EMBL" id="CP165734">
    <property type="protein sequence ID" value="XDV57596.1"/>
    <property type="molecule type" value="Genomic_DNA"/>
</dbReference>
<proteinExistence type="predicted"/>
<dbReference type="RefSeq" id="WP_369722018.1">
    <property type="nucleotide sequence ID" value="NZ_CP165734.1"/>
</dbReference>
<accession>A0AB39XKC0</accession>
<reference evidence="1" key="1">
    <citation type="submission" date="2024-08" db="EMBL/GenBank/DDBJ databases">
        <authorList>
            <person name="Chaddad Z."/>
            <person name="Lamrabet M."/>
            <person name="Bouhnik O."/>
            <person name="Alami S."/>
            <person name="Wipf D."/>
            <person name="Courty P.E."/>
            <person name="Missbah El Idrissi M."/>
        </authorList>
    </citation>
    <scope>NUCLEOTIDE SEQUENCE</scope>
    <source>
        <strain evidence="1">LLZ17</strain>
    </source>
</reference>
<organism evidence="1">
    <name type="scientific">Bradyrhizobium sp. LLZ17</name>
    <dbReference type="NCBI Taxonomy" id="3239388"/>
    <lineage>
        <taxon>Bacteria</taxon>
        <taxon>Pseudomonadati</taxon>
        <taxon>Pseudomonadota</taxon>
        <taxon>Alphaproteobacteria</taxon>
        <taxon>Hyphomicrobiales</taxon>
        <taxon>Nitrobacteraceae</taxon>
        <taxon>Bradyrhizobium</taxon>
    </lineage>
</organism>
<gene>
    <name evidence="1" type="ORF">AB8Z38_34620</name>
</gene>
<protein>
    <submittedName>
        <fullName evidence="1">Uncharacterized protein</fullName>
    </submittedName>
</protein>
<dbReference type="AlphaFoldDB" id="A0AB39XKC0"/>
<name>A0AB39XKC0_9BRAD</name>
<sequence length="76" mass="8169">MNRLQKFVEQGASYGERPGRTAYAFNAAMLPEPTKGLDWRPVTGFSAADEVLADAGLKQVFEAAIKHGYALVTPAA</sequence>
<evidence type="ECO:0000313" key="1">
    <source>
        <dbReference type="EMBL" id="XDV57596.1"/>
    </source>
</evidence>